<dbReference type="InterPro" id="IPR017853">
    <property type="entry name" value="GH"/>
</dbReference>
<organism evidence="8 9">
    <name type="scientific">Coniosporium apollinis</name>
    <dbReference type="NCBI Taxonomy" id="61459"/>
    <lineage>
        <taxon>Eukaryota</taxon>
        <taxon>Fungi</taxon>
        <taxon>Dikarya</taxon>
        <taxon>Ascomycota</taxon>
        <taxon>Pezizomycotina</taxon>
        <taxon>Dothideomycetes</taxon>
        <taxon>Dothideomycetes incertae sedis</taxon>
        <taxon>Coniosporium</taxon>
    </lineage>
</organism>
<keyword evidence="3 5" id="KW-0326">Glycosidase</keyword>
<evidence type="ECO:0000256" key="6">
    <source>
        <dbReference type="SAM" id="MobiDB-lite"/>
    </source>
</evidence>
<evidence type="ECO:0000256" key="1">
    <source>
        <dbReference type="ARBA" id="ARBA00005641"/>
    </source>
</evidence>
<evidence type="ECO:0000313" key="9">
    <source>
        <dbReference type="Proteomes" id="UP001172684"/>
    </source>
</evidence>
<dbReference type="InterPro" id="IPR050386">
    <property type="entry name" value="Glycosyl_hydrolase_5"/>
</dbReference>
<feature type="domain" description="Glycoside hydrolase family 5" evidence="7">
    <location>
        <begin position="118"/>
        <end position="381"/>
    </location>
</feature>
<evidence type="ECO:0000256" key="4">
    <source>
        <dbReference type="ARBA" id="ARBA00023316"/>
    </source>
</evidence>
<comment type="similarity">
    <text evidence="1 5">Belongs to the glycosyl hydrolase 5 (cellulase A) family.</text>
</comment>
<gene>
    <name evidence="8" type="ORF">H2201_003957</name>
</gene>
<evidence type="ECO:0000256" key="5">
    <source>
        <dbReference type="RuleBase" id="RU361153"/>
    </source>
</evidence>
<keyword evidence="2 5" id="KW-0378">Hydrolase</keyword>
<dbReference type="InterPro" id="IPR001547">
    <property type="entry name" value="Glyco_hydro_5"/>
</dbReference>
<evidence type="ECO:0000259" key="7">
    <source>
        <dbReference type="Pfam" id="PF00150"/>
    </source>
</evidence>
<protein>
    <recommendedName>
        <fullName evidence="7">Glycoside hydrolase family 5 domain-containing protein</fullName>
    </recommendedName>
</protein>
<accession>A0ABQ9NV68</accession>
<sequence>MAPHAEPQFRLNDVTGTDSSSTKTEAVTSITATETSAPRLRTPNPPCTLLRVAGTSIVDPSGTPVILKGAGLGGHLNMENFITGYPGHEHEHRAAMASVLGPQKAQFFFDRFLHHFFTESDAEFFASLGLNCIRVPFNYRHFLDDQQPGVIKQSGFDLLDRIVSICGKYNLYVILDLHAVPGGQNQDWHSDSGLSRALFWDFRVFQDQVIDLWVEIAKHYAGNPVIAGYNPLNEPADPEHVRLIAWYERAEKAIRAVDADHILFIDGNTYAMDFSHFDTVLPNTVYACHDYAMLGFPIPGQAPYSGTEEQKAKLRRQFERKVKFMREKGVPIWNGEFGPVYADPRADKDAEATDRSRLGVLEEQLKIYADSDVSWSIWLYKDIGYQGMVYLDPESPYMKLVAPFVAKKQKLGLDFWGCMDKEGVKDVYGPFIQGLKAMIPEHLQDKKYPKIWTFDRQVERVVRECLLSEYMGWEFAELFEGKTEEELEELARSFRFEACVKRTGLNDVLREDAKASKEKAKNEGRV</sequence>
<feature type="region of interest" description="Disordered" evidence="6">
    <location>
        <begin position="1"/>
        <end position="43"/>
    </location>
</feature>
<dbReference type="SUPFAM" id="SSF51445">
    <property type="entry name" value="(Trans)glycosidases"/>
    <property type="match status" value="1"/>
</dbReference>
<keyword evidence="4" id="KW-0961">Cell wall biogenesis/degradation</keyword>
<dbReference type="Gene3D" id="3.20.20.80">
    <property type="entry name" value="Glycosidases"/>
    <property type="match status" value="1"/>
</dbReference>
<dbReference type="PANTHER" id="PTHR31297">
    <property type="entry name" value="GLUCAN ENDO-1,6-BETA-GLUCOSIDASE B"/>
    <property type="match status" value="1"/>
</dbReference>
<evidence type="ECO:0000256" key="3">
    <source>
        <dbReference type="ARBA" id="ARBA00023295"/>
    </source>
</evidence>
<dbReference type="EMBL" id="JAPDRL010000024">
    <property type="protein sequence ID" value="KAJ9665833.1"/>
    <property type="molecule type" value="Genomic_DNA"/>
</dbReference>
<dbReference type="PANTHER" id="PTHR31297:SF13">
    <property type="entry name" value="PUTATIVE-RELATED"/>
    <property type="match status" value="1"/>
</dbReference>
<evidence type="ECO:0000313" key="8">
    <source>
        <dbReference type="EMBL" id="KAJ9665833.1"/>
    </source>
</evidence>
<name>A0ABQ9NV68_9PEZI</name>
<dbReference type="Pfam" id="PF00150">
    <property type="entry name" value="Cellulase"/>
    <property type="match status" value="1"/>
</dbReference>
<proteinExistence type="inferred from homology"/>
<feature type="compositionally biased region" description="Polar residues" evidence="6">
    <location>
        <begin position="14"/>
        <end position="36"/>
    </location>
</feature>
<keyword evidence="9" id="KW-1185">Reference proteome</keyword>
<evidence type="ECO:0000256" key="2">
    <source>
        <dbReference type="ARBA" id="ARBA00022801"/>
    </source>
</evidence>
<dbReference type="Proteomes" id="UP001172684">
    <property type="component" value="Unassembled WGS sequence"/>
</dbReference>
<comment type="caution">
    <text evidence="8">The sequence shown here is derived from an EMBL/GenBank/DDBJ whole genome shotgun (WGS) entry which is preliminary data.</text>
</comment>
<reference evidence="8" key="1">
    <citation type="submission" date="2022-10" db="EMBL/GenBank/DDBJ databases">
        <title>Culturing micro-colonial fungi from biological soil crusts in the Mojave desert and describing Neophaeococcomyces mojavensis, and introducing the new genera and species Taxawa tesnikishii.</title>
        <authorList>
            <person name="Kurbessoian T."/>
            <person name="Stajich J.E."/>
        </authorList>
    </citation>
    <scope>NUCLEOTIDE SEQUENCE</scope>
    <source>
        <strain evidence="8">TK_1</strain>
    </source>
</reference>